<keyword evidence="2" id="KW-1185">Reference proteome</keyword>
<name>A0A1I8BC68_MELHA</name>
<protein>
    <submittedName>
        <fullName evidence="3">MARVEL domain-containing protein</fullName>
    </submittedName>
</protein>
<reference evidence="3" key="1">
    <citation type="submission" date="2016-11" db="UniProtKB">
        <authorList>
            <consortium name="WormBaseParasite"/>
        </authorList>
    </citation>
    <scope>IDENTIFICATION</scope>
</reference>
<dbReference type="WBParaSite" id="MhA1_Contig18.frz3.gene21">
    <property type="protein sequence ID" value="MhA1_Contig18.frz3.gene21"/>
    <property type="gene ID" value="MhA1_Contig18.frz3.gene21"/>
</dbReference>
<keyword evidence="1" id="KW-1133">Transmembrane helix</keyword>
<dbReference type="AlphaFoldDB" id="A0A1I8BC68"/>
<evidence type="ECO:0000313" key="2">
    <source>
        <dbReference type="Proteomes" id="UP000095281"/>
    </source>
</evidence>
<keyword evidence="1" id="KW-0472">Membrane</keyword>
<keyword evidence="1" id="KW-0812">Transmembrane</keyword>
<feature type="transmembrane region" description="Helical" evidence="1">
    <location>
        <begin position="242"/>
        <end position="267"/>
    </location>
</feature>
<accession>A0A1I8BC68</accession>
<feature type="transmembrane region" description="Helical" evidence="1">
    <location>
        <begin position="110"/>
        <end position="138"/>
    </location>
</feature>
<evidence type="ECO:0000256" key="1">
    <source>
        <dbReference type="SAM" id="Phobius"/>
    </source>
</evidence>
<dbReference type="Proteomes" id="UP000095281">
    <property type="component" value="Unplaced"/>
</dbReference>
<evidence type="ECO:0000313" key="3">
    <source>
        <dbReference type="WBParaSite" id="MhA1_Contig18.frz3.gene21"/>
    </source>
</evidence>
<feature type="transmembrane region" description="Helical" evidence="1">
    <location>
        <begin position="193"/>
        <end position="222"/>
    </location>
</feature>
<proteinExistence type="predicted"/>
<sequence>MDSNSFNLTQENKTNDTSLTSSEDGFVYLNGTKTKGTMTGKMDLIPKMEKNKGMHSVKAKPIKERLMEFVGLFGKLFKKSPQKDIEAQKPRTSWRCDCLSSINKDCLTSIFCALLVFLSTIFFILCFMLILTVFWGVFKKIVFESPFLGKFWIVHAIASIFGLLSALLILLLTFHKILISCPFNSFFKDLLSAIYITVAIVLIVIFFILAFVFILILFYLLFENIIFADTFTGKRIVPAMLTLVGFFGSLICYFSVLYISLVTCPLIKN</sequence>
<organism evidence="2 3">
    <name type="scientific">Meloidogyne hapla</name>
    <name type="common">Root-knot nematode worm</name>
    <dbReference type="NCBI Taxonomy" id="6305"/>
    <lineage>
        <taxon>Eukaryota</taxon>
        <taxon>Metazoa</taxon>
        <taxon>Ecdysozoa</taxon>
        <taxon>Nematoda</taxon>
        <taxon>Chromadorea</taxon>
        <taxon>Rhabditida</taxon>
        <taxon>Tylenchina</taxon>
        <taxon>Tylenchomorpha</taxon>
        <taxon>Tylenchoidea</taxon>
        <taxon>Meloidogynidae</taxon>
        <taxon>Meloidogyninae</taxon>
        <taxon>Meloidogyne</taxon>
    </lineage>
</organism>
<feature type="transmembrane region" description="Helical" evidence="1">
    <location>
        <begin position="150"/>
        <end position="172"/>
    </location>
</feature>